<sequence>MPHTLFDSVDTAEQSLLEQALTQAVATHGLDMATVSHFFDARHLPCPMPLLKAKLTLRLVADGHALYLIATDKNSQHDLVAFCQKNGHSVHAWQSGQDDAMLYHFLIFKSSSNQSQPKHFYKFYQA</sequence>
<dbReference type="InterPro" id="IPR001455">
    <property type="entry name" value="TusA-like"/>
</dbReference>
<gene>
    <name evidence="2" type="ORF">B0681_07745</name>
</gene>
<comment type="caution">
    <text evidence="2">The sequence shown here is derived from an EMBL/GenBank/DDBJ whole genome shotgun (WGS) entry which is preliminary data.</text>
</comment>
<dbReference type="CDD" id="cd00291">
    <property type="entry name" value="SirA_YedF_YeeD"/>
    <property type="match status" value="1"/>
</dbReference>
<keyword evidence="3" id="KW-1185">Reference proteome</keyword>
<feature type="domain" description="UPF0033" evidence="1">
    <location>
        <begin position="39"/>
        <end position="92"/>
    </location>
</feature>
<dbReference type="RefSeq" id="WP_078318181.1">
    <property type="nucleotide sequence ID" value="NZ_MUYV01000010.1"/>
</dbReference>
<dbReference type="STRING" id="573983.B0681_07745"/>
<dbReference type="AlphaFoldDB" id="A0A1T0CPY9"/>
<dbReference type="SUPFAM" id="SSF64307">
    <property type="entry name" value="SirA-like"/>
    <property type="match status" value="1"/>
</dbReference>
<reference evidence="2 3" key="1">
    <citation type="submission" date="2017-02" db="EMBL/GenBank/DDBJ databases">
        <title>Draft genome sequence of Moraxella porci CCUG 54912T type strain.</title>
        <authorList>
            <person name="Salva-Serra F."/>
            <person name="Engstrom-Jakobsson H."/>
            <person name="Thorell K."/>
            <person name="Jaen-Luchoro D."/>
            <person name="Gonzales-Siles L."/>
            <person name="Karlsson R."/>
            <person name="Yazdan S."/>
            <person name="Boulund F."/>
            <person name="Johnning A."/>
            <person name="Engstrand L."/>
            <person name="Kristiansson E."/>
            <person name="Moore E."/>
        </authorList>
    </citation>
    <scope>NUCLEOTIDE SEQUENCE [LARGE SCALE GENOMIC DNA]</scope>
    <source>
        <strain evidence="2 3">CCUG 54912</strain>
    </source>
</reference>
<protein>
    <recommendedName>
        <fullName evidence="1">UPF0033 domain-containing protein</fullName>
    </recommendedName>
</protein>
<proteinExistence type="predicted"/>
<name>A0A1T0CPY9_9GAMM</name>
<organism evidence="2 3">
    <name type="scientific">Moraxella porci DSM 25326</name>
    <dbReference type="NCBI Taxonomy" id="573983"/>
    <lineage>
        <taxon>Bacteria</taxon>
        <taxon>Pseudomonadati</taxon>
        <taxon>Pseudomonadota</taxon>
        <taxon>Gammaproteobacteria</taxon>
        <taxon>Moraxellales</taxon>
        <taxon>Moraxellaceae</taxon>
        <taxon>Moraxella</taxon>
    </lineage>
</organism>
<evidence type="ECO:0000313" key="2">
    <source>
        <dbReference type="EMBL" id="OOS24412.1"/>
    </source>
</evidence>
<dbReference type="Proteomes" id="UP000190683">
    <property type="component" value="Unassembled WGS sequence"/>
</dbReference>
<dbReference type="EMBL" id="MUYV01000010">
    <property type="protein sequence ID" value="OOS24412.1"/>
    <property type="molecule type" value="Genomic_DNA"/>
</dbReference>
<evidence type="ECO:0000313" key="3">
    <source>
        <dbReference type="Proteomes" id="UP000190683"/>
    </source>
</evidence>
<dbReference type="Pfam" id="PF01206">
    <property type="entry name" value="TusA"/>
    <property type="match status" value="1"/>
</dbReference>
<dbReference type="InterPro" id="IPR036868">
    <property type="entry name" value="TusA-like_sf"/>
</dbReference>
<dbReference type="Gene3D" id="3.30.110.40">
    <property type="entry name" value="TusA-like domain"/>
    <property type="match status" value="1"/>
</dbReference>
<evidence type="ECO:0000259" key="1">
    <source>
        <dbReference type="Pfam" id="PF01206"/>
    </source>
</evidence>
<accession>A0A1T0CPY9</accession>